<dbReference type="AlphaFoldDB" id="A0A9P5XFW5"/>
<dbReference type="Proteomes" id="UP000807342">
    <property type="component" value="Unassembled WGS sequence"/>
</dbReference>
<keyword evidence="1" id="KW-0472">Membrane</keyword>
<protein>
    <recommendedName>
        <fullName evidence="4">Transmembrane protein</fullName>
    </recommendedName>
</protein>
<organism evidence="2 3">
    <name type="scientific">Macrolepiota fuliginosa MF-IS2</name>
    <dbReference type="NCBI Taxonomy" id="1400762"/>
    <lineage>
        <taxon>Eukaryota</taxon>
        <taxon>Fungi</taxon>
        <taxon>Dikarya</taxon>
        <taxon>Basidiomycota</taxon>
        <taxon>Agaricomycotina</taxon>
        <taxon>Agaricomycetes</taxon>
        <taxon>Agaricomycetidae</taxon>
        <taxon>Agaricales</taxon>
        <taxon>Agaricineae</taxon>
        <taxon>Agaricaceae</taxon>
        <taxon>Macrolepiota</taxon>
    </lineage>
</organism>
<sequence>MTTKSTVTKHYPAERIDPYSRMQLKGDVSLNDQGPRDACDGFCGPHADGYRPCHKRRRRVLFAIIGILLFSILLFGFCMLRSSTTEGISGFWSSAAQDFGGLVKRAAGDPPNDGGVFIDRKYYLIIIFVGLVLLVIFGIILSVWCCRGVFENPLCCPCYLCACCGGLACLECVGCGLCAEGFEQV</sequence>
<evidence type="ECO:0000313" key="3">
    <source>
        <dbReference type="Proteomes" id="UP000807342"/>
    </source>
</evidence>
<comment type="caution">
    <text evidence="2">The sequence shown here is derived from an EMBL/GenBank/DDBJ whole genome shotgun (WGS) entry which is preliminary data.</text>
</comment>
<keyword evidence="3" id="KW-1185">Reference proteome</keyword>
<keyword evidence="1" id="KW-1133">Transmembrane helix</keyword>
<evidence type="ECO:0000313" key="2">
    <source>
        <dbReference type="EMBL" id="KAF9448760.1"/>
    </source>
</evidence>
<evidence type="ECO:0000256" key="1">
    <source>
        <dbReference type="SAM" id="Phobius"/>
    </source>
</evidence>
<gene>
    <name evidence="2" type="ORF">P691DRAFT_800332</name>
</gene>
<feature type="transmembrane region" description="Helical" evidence="1">
    <location>
        <begin position="122"/>
        <end position="144"/>
    </location>
</feature>
<evidence type="ECO:0008006" key="4">
    <source>
        <dbReference type="Google" id="ProtNLM"/>
    </source>
</evidence>
<dbReference type="EMBL" id="MU151151">
    <property type="protein sequence ID" value="KAF9448760.1"/>
    <property type="molecule type" value="Genomic_DNA"/>
</dbReference>
<proteinExistence type="predicted"/>
<name>A0A9P5XFW5_9AGAR</name>
<keyword evidence="1" id="KW-0812">Transmembrane</keyword>
<reference evidence="2" key="1">
    <citation type="submission" date="2020-11" db="EMBL/GenBank/DDBJ databases">
        <authorList>
            <consortium name="DOE Joint Genome Institute"/>
            <person name="Ahrendt S."/>
            <person name="Riley R."/>
            <person name="Andreopoulos W."/>
            <person name="Labutti K."/>
            <person name="Pangilinan J."/>
            <person name="Ruiz-Duenas F.J."/>
            <person name="Barrasa J.M."/>
            <person name="Sanchez-Garcia M."/>
            <person name="Camarero S."/>
            <person name="Miyauchi S."/>
            <person name="Serrano A."/>
            <person name="Linde D."/>
            <person name="Babiker R."/>
            <person name="Drula E."/>
            <person name="Ayuso-Fernandez I."/>
            <person name="Pacheco R."/>
            <person name="Padilla G."/>
            <person name="Ferreira P."/>
            <person name="Barriuso J."/>
            <person name="Kellner H."/>
            <person name="Castanera R."/>
            <person name="Alfaro M."/>
            <person name="Ramirez L."/>
            <person name="Pisabarro A.G."/>
            <person name="Kuo A."/>
            <person name="Tritt A."/>
            <person name="Lipzen A."/>
            <person name="He G."/>
            <person name="Yan M."/>
            <person name="Ng V."/>
            <person name="Cullen D."/>
            <person name="Martin F."/>
            <person name="Rosso M.-N."/>
            <person name="Henrissat B."/>
            <person name="Hibbett D."/>
            <person name="Martinez A.T."/>
            <person name="Grigoriev I.V."/>
        </authorList>
    </citation>
    <scope>NUCLEOTIDE SEQUENCE</scope>
    <source>
        <strain evidence="2">MF-IS2</strain>
    </source>
</reference>
<accession>A0A9P5XFW5</accession>
<feature type="transmembrane region" description="Helical" evidence="1">
    <location>
        <begin position="60"/>
        <end position="82"/>
    </location>
</feature>